<dbReference type="Gene3D" id="3.40.50.2000">
    <property type="entry name" value="Glycogen Phosphorylase B"/>
    <property type="match status" value="1"/>
</dbReference>
<protein>
    <recommendedName>
        <fullName evidence="4">GDP-Man:Man(3)GlcNAc(2)-PP-Dol alpha-1,2-mannosyltransferase</fullName>
        <ecNumber evidence="3">2.4.1.131</ecNumber>
    </recommendedName>
</protein>
<evidence type="ECO:0000256" key="9">
    <source>
        <dbReference type="ARBA" id="ARBA00022989"/>
    </source>
</evidence>
<dbReference type="EC" id="2.4.1.131" evidence="3"/>
<dbReference type="Gramene" id="CDF38240">
    <property type="protein sequence ID" value="CDF38240"/>
    <property type="gene ID" value="CHC_T00000791001"/>
</dbReference>
<dbReference type="InterPro" id="IPR038013">
    <property type="entry name" value="ALG11"/>
</dbReference>
<keyword evidence="10 12" id="KW-0472">Membrane</keyword>
<evidence type="ECO:0000259" key="14">
    <source>
        <dbReference type="Pfam" id="PF15924"/>
    </source>
</evidence>
<dbReference type="STRING" id="2769.R7QLG4"/>
<keyword evidence="9 12" id="KW-1133">Transmembrane helix</keyword>
<dbReference type="RefSeq" id="XP_005718125.1">
    <property type="nucleotide sequence ID" value="XM_005718068.1"/>
</dbReference>
<dbReference type="GeneID" id="17325842"/>
<feature type="transmembrane region" description="Helical" evidence="12">
    <location>
        <begin position="6"/>
        <end position="24"/>
    </location>
</feature>
<dbReference type="InterPro" id="IPR031814">
    <property type="entry name" value="ALG11_N"/>
</dbReference>
<evidence type="ECO:0000313" key="15">
    <source>
        <dbReference type="EMBL" id="CDF38240.1"/>
    </source>
</evidence>
<evidence type="ECO:0000256" key="1">
    <source>
        <dbReference type="ARBA" id="ARBA00004389"/>
    </source>
</evidence>
<proteinExistence type="predicted"/>
<comment type="catalytic activity">
    <reaction evidence="11">
        <text>an alpha-D-Man-(1-&gt;3)-[alpha-D-Man-(1-&gt;6)]-beta-D-Man-(1-&gt;4)-beta-D-GlcNAc-(1-&gt;4)-alpha-D-GlcNAc-diphospho-di-trans,poly-cis-dolichol + 2 GDP-alpha-D-mannose = an alpha-D-Man-(1-&gt;2)-alpha-D-Man-(1-&gt;2)-alpha-D-Man-(1-&gt;3)-[alpha-D-Man-(1-&gt;6)]-beta-D-Man-(1-&gt;4)-beta-D-GlcNAc-(1-&gt;4)-alpha-D-GlcNAc-diphospho-di-trans,poly-cis-dolichol + 2 GDP + 2 H(+)</text>
        <dbReference type="Rhea" id="RHEA:29523"/>
        <dbReference type="Rhea" id="RHEA-COMP:19515"/>
        <dbReference type="Rhea" id="RHEA-COMP:19516"/>
        <dbReference type="ChEBI" id="CHEBI:15378"/>
        <dbReference type="ChEBI" id="CHEBI:57527"/>
        <dbReference type="ChEBI" id="CHEBI:58189"/>
        <dbReference type="ChEBI" id="CHEBI:132511"/>
        <dbReference type="ChEBI" id="CHEBI:132515"/>
        <dbReference type="EC" id="2.4.1.131"/>
    </reaction>
    <physiologicalReaction direction="left-to-right" evidence="11">
        <dbReference type="Rhea" id="RHEA:29524"/>
    </physiologicalReaction>
</comment>
<gene>
    <name evidence="15" type="ORF">CHC_T00000791001</name>
</gene>
<dbReference type="KEGG" id="ccp:CHC_T00000791001"/>
<sequence>MLLYALFGWFAELVAVFFVLRYMIKQRKKKLRTETSNESQATPSFGFLHPHSLSGGGGERVLWCAVIATRKVFPDSPLVIYSAWADAGVKLEEAVDRSRLKVREQFGLDLADVSFVPVDIKCAHLIDPSQYPRLTLLLQALGACFMGFHAFWEQPVDVFVDTANLTFSLVTPKAFGAQTVSYVHYPTVSTDMLTVVRTRRARFNNSSAIARSAGLSFAKLMYYHAFAHLYAFAALCCDIPMANSSWTRNHLNSVWWKRTSVETVFPPCPTFCEEATVAFPRNESLIVSVGQFRPEKNHALQLDMMEKLAEHDHLKATLLMIGGVRNASDAARAETLRKQAEERGLAVKVAVNISREALRTALRRASVGVHTMRDEHFGISVVELQAYGLITVGHRSGGVELDIIDDGVTGLLAGDTAEEYAEKVNHALRGMSKEKREAMREAGMESARRFSEEAFQEKFGSVLVKRIASH</sequence>
<evidence type="ECO:0000256" key="4">
    <source>
        <dbReference type="ARBA" id="ARBA00022018"/>
    </source>
</evidence>
<comment type="pathway">
    <text evidence="2">Protein modification; protein glycosylation.</text>
</comment>
<name>R7QLG4_CHOCR</name>
<dbReference type="GO" id="GO:0005789">
    <property type="term" value="C:endoplasmic reticulum membrane"/>
    <property type="evidence" value="ECO:0007669"/>
    <property type="project" value="UniProtKB-SubCell"/>
</dbReference>
<dbReference type="InterPro" id="IPR001296">
    <property type="entry name" value="Glyco_trans_1"/>
</dbReference>
<evidence type="ECO:0000256" key="7">
    <source>
        <dbReference type="ARBA" id="ARBA00022692"/>
    </source>
</evidence>
<dbReference type="GO" id="GO:0004377">
    <property type="term" value="F:GDP-Man:Man(3)GlcNAc(2)-PP-Dol alpha-1,2-mannosyltransferase activity"/>
    <property type="evidence" value="ECO:0007669"/>
    <property type="project" value="UniProtKB-EC"/>
</dbReference>
<keyword evidence="6" id="KW-0808">Transferase</keyword>
<evidence type="ECO:0000256" key="12">
    <source>
        <dbReference type="SAM" id="Phobius"/>
    </source>
</evidence>
<dbReference type="GO" id="GO:0006487">
    <property type="term" value="P:protein N-linked glycosylation"/>
    <property type="evidence" value="ECO:0007669"/>
    <property type="project" value="TreeGrafter"/>
</dbReference>
<keyword evidence="7 12" id="KW-0812">Transmembrane</keyword>
<evidence type="ECO:0000256" key="5">
    <source>
        <dbReference type="ARBA" id="ARBA00022676"/>
    </source>
</evidence>
<dbReference type="Pfam" id="PF15924">
    <property type="entry name" value="ALG11_N"/>
    <property type="match status" value="1"/>
</dbReference>
<accession>R7QLG4</accession>
<comment type="subcellular location">
    <subcellularLocation>
        <location evidence="1">Endoplasmic reticulum membrane</location>
        <topology evidence="1">Single-pass membrane protein</topology>
    </subcellularLocation>
</comment>
<dbReference type="PANTHER" id="PTHR45919">
    <property type="entry name" value="GDP-MAN:MAN(3)GLCNAC(2)-PP-DOL ALPHA-1,2-MANNOSYLTRANSFERASE"/>
    <property type="match status" value="1"/>
</dbReference>
<dbReference type="PhylomeDB" id="R7QLG4"/>
<evidence type="ECO:0000256" key="10">
    <source>
        <dbReference type="ARBA" id="ARBA00023136"/>
    </source>
</evidence>
<dbReference type="SUPFAM" id="SSF53756">
    <property type="entry name" value="UDP-Glycosyltransferase/glycogen phosphorylase"/>
    <property type="match status" value="1"/>
</dbReference>
<keyword evidence="16" id="KW-1185">Reference proteome</keyword>
<dbReference type="Pfam" id="PF00534">
    <property type="entry name" value="Glycos_transf_1"/>
    <property type="match status" value="1"/>
</dbReference>
<evidence type="ECO:0000256" key="8">
    <source>
        <dbReference type="ARBA" id="ARBA00022824"/>
    </source>
</evidence>
<organism evidence="15 16">
    <name type="scientific">Chondrus crispus</name>
    <name type="common">Carrageen Irish moss</name>
    <name type="synonym">Polymorpha crispa</name>
    <dbReference type="NCBI Taxonomy" id="2769"/>
    <lineage>
        <taxon>Eukaryota</taxon>
        <taxon>Rhodophyta</taxon>
        <taxon>Florideophyceae</taxon>
        <taxon>Rhodymeniophycidae</taxon>
        <taxon>Gigartinales</taxon>
        <taxon>Gigartinaceae</taxon>
        <taxon>Chondrus</taxon>
    </lineage>
</organism>
<evidence type="ECO:0000256" key="6">
    <source>
        <dbReference type="ARBA" id="ARBA00022679"/>
    </source>
</evidence>
<feature type="domain" description="ALG11 mannosyltransferase N-terminal" evidence="14">
    <location>
        <begin position="44"/>
        <end position="255"/>
    </location>
</feature>
<evidence type="ECO:0000256" key="2">
    <source>
        <dbReference type="ARBA" id="ARBA00004922"/>
    </source>
</evidence>
<dbReference type="EMBL" id="HG001906">
    <property type="protein sequence ID" value="CDF38240.1"/>
    <property type="molecule type" value="Genomic_DNA"/>
</dbReference>
<dbReference type="PANTHER" id="PTHR45919:SF1">
    <property type="entry name" value="GDP-MAN:MAN(3)GLCNAC(2)-PP-DOL ALPHA-1,2-MANNOSYLTRANSFERASE"/>
    <property type="match status" value="1"/>
</dbReference>
<evidence type="ECO:0000259" key="13">
    <source>
        <dbReference type="Pfam" id="PF00534"/>
    </source>
</evidence>
<dbReference type="OrthoDB" id="2276068at2759"/>
<dbReference type="Proteomes" id="UP000012073">
    <property type="component" value="Unassembled WGS sequence"/>
</dbReference>
<evidence type="ECO:0000313" key="16">
    <source>
        <dbReference type="Proteomes" id="UP000012073"/>
    </source>
</evidence>
<keyword evidence="8" id="KW-0256">Endoplasmic reticulum</keyword>
<evidence type="ECO:0000256" key="3">
    <source>
        <dbReference type="ARBA" id="ARBA00012645"/>
    </source>
</evidence>
<dbReference type="AlphaFoldDB" id="R7QLG4"/>
<feature type="domain" description="Glycosyl transferase family 1" evidence="13">
    <location>
        <begin position="278"/>
        <end position="443"/>
    </location>
</feature>
<evidence type="ECO:0000256" key="11">
    <source>
        <dbReference type="ARBA" id="ARBA00045065"/>
    </source>
</evidence>
<reference evidence="16" key="1">
    <citation type="journal article" date="2013" name="Proc. Natl. Acad. Sci. U.S.A.">
        <title>Genome structure and metabolic features in the red seaweed Chondrus crispus shed light on evolution of the Archaeplastida.</title>
        <authorList>
            <person name="Collen J."/>
            <person name="Porcel B."/>
            <person name="Carre W."/>
            <person name="Ball S.G."/>
            <person name="Chaparro C."/>
            <person name="Tonon T."/>
            <person name="Barbeyron T."/>
            <person name="Michel G."/>
            <person name="Noel B."/>
            <person name="Valentin K."/>
            <person name="Elias M."/>
            <person name="Artiguenave F."/>
            <person name="Arun A."/>
            <person name="Aury J.M."/>
            <person name="Barbosa-Neto J.F."/>
            <person name="Bothwell J.H."/>
            <person name="Bouget F.Y."/>
            <person name="Brillet L."/>
            <person name="Cabello-Hurtado F."/>
            <person name="Capella-Gutierrez S."/>
            <person name="Charrier B."/>
            <person name="Cladiere L."/>
            <person name="Cock J.M."/>
            <person name="Coelho S.M."/>
            <person name="Colleoni C."/>
            <person name="Czjzek M."/>
            <person name="Da Silva C."/>
            <person name="Delage L."/>
            <person name="Denoeud F."/>
            <person name="Deschamps P."/>
            <person name="Dittami S.M."/>
            <person name="Gabaldon T."/>
            <person name="Gachon C.M."/>
            <person name="Groisillier A."/>
            <person name="Herve C."/>
            <person name="Jabbari K."/>
            <person name="Katinka M."/>
            <person name="Kloareg B."/>
            <person name="Kowalczyk N."/>
            <person name="Labadie K."/>
            <person name="Leblanc C."/>
            <person name="Lopez P.J."/>
            <person name="McLachlan D.H."/>
            <person name="Meslet-Cladiere L."/>
            <person name="Moustafa A."/>
            <person name="Nehr Z."/>
            <person name="Nyvall Collen P."/>
            <person name="Panaud O."/>
            <person name="Partensky F."/>
            <person name="Poulain J."/>
            <person name="Rensing S.A."/>
            <person name="Rousvoal S."/>
            <person name="Samson G."/>
            <person name="Symeonidi A."/>
            <person name="Weissenbach J."/>
            <person name="Zambounis A."/>
            <person name="Wincker P."/>
            <person name="Boyen C."/>
        </authorList>
    </citation>
    <scope>NUCLEOTIDE SEQUENCE [LARGE SCALE GENOMIC DNA]</scope>
    <source>
        <strain evidence="16">cv. Stackhouse</strain>
    </source>
</reference>
<keyword evidence="5" id="KW-0328">Glycosyltransferase</keyword>
<dbReference type="OMA" id="ARLYGWV"/>